<evidence type="ECO:0000313" key="2">
    <source>
        <dbReference type="Proteomes" id="UP000183508"/>
    </source>
</evidence>
<dbReference type="Proteomes" id="UP000183508">
    <property type="component" value="Unassembled WGS sequence"/>
</dbReference>
<accession>A0A1I7F6V2</accession>
<proteinExistence type="predicted"/>
<dbReference type="STRING" id="392015.SAMN05421543_10190"/>
<dbReference type="OrthoDB" id="1645729at2"/>
<sequence>MAVRMMVSAEAAQWLKRELNLGPNDAVRVFARYGGQSDIHPGFSLGMSKEVPAGPVVAEEHHGVRICVHEADLWYFDGMDLYIQYDPVLDEAVPQAVPAQAHGDHRAL</sequence>
<reference evidence="2" key="1">
    <citation type="submission" date="2016-10" db="EMBL/GenBank/DDBJ databases">
        <authorList>
            <person name="Varghese N."/>
        </authorList>
    </citation>
    <scope>NUCLEOTIDE SEQUENCE [LARGE SCALE GENOMIC DNA]</scope>
    <source>
        <strain evidence="2">DSM 17980</strain>
    </source>
</reference>
<dbReference type="AlphaFoldDB" id="A0A1I7F6V2"/>
<dbReference type="SUPFAM" id="SSF89360">
    <property type="entry name" value="HesB-like domain"/>
    <property type="match status" value="1"/>
</dbReference>
<dbReference type="RefSeq" id="WP_139234489.1">
    <property type="nucleotide sequence ID" value="NZ_FPBV01000001.1"/>
</dbReference>
<keyword evidence="2" id="KW-1185">Reference proteome</keyword>
<organism evidence="1 2">
    <name type="scientific">Alicyclobacillus macrosporangiidus</name>
    <dbReference type="NCBI Taxonomy" id="392015"/>
    <lineage>
        <taxon>Bacteria</taxon>
        <taxon>Bacillati</taxon>
        <taxon>Bacillota</taxon>
        <taxon>Bacilli</taxon>
        <taxon>Bacillales</taxon>
        <taxon>Alicyclobacillaceae</taxon>
        <taxon>Alicyclobacillus</taxon>
    </lineage>
</organism>
<evidence type="ECO:0000313" key="1">
    <source>
        <dbReference type="EMBL" id="SFU31880.1"/>
    </source>
</evidence>
<name>A0A1I7F6V2_9BACL</name>
<dbReference type="InterPro" id="IPR035903">
    <property type="entry name" value="HesB-like_dom_sf"/>
</dbReference>
<gene>
    <name evidence="1" type="ORF">SAMN05421543_10190</name>
</gene>
<dbReference type="EMBL" id="FPBV01000001">
    <property type="protein sequence ID" value="SFU31880.1"/>
    <property type="molecule type" value="Genomic_DNA"/>
</dbReference>
<protein>
    <submittedName>
        <fullName evidence="1">Uncharacterized protein YneR</fullName>
    </submittedName>
</protein>